<dbReference type="InterPro" id="IPR013321">
    <property type="entry name" value="Arc_rbn_hlx_hlx"/>
</dbReference>
<protein>
    <submittedName>
        <fullName evidence="1">Type II toxin-antitoxin system RelB/DinJ family antitoxin</fullName>
    </submittedName>
</protein>
<dbReference type="InterPro" id="IPR007337">
    <property type="entry name" value="RelB/DinJ"/>
</dbReference>
<dbReference type="GO" id="GO:0006355">
    <property type="term" value="P:regulation of DNA-templated transcription"/>
    <property type="evidence" value="ECO:0007669"/>
    <property type="project" value="InterPro"/>
</dbReference>
<accession>A0A5N5RJI7</accession>
<keyword evidence="2" id="KW-1185">Reference proteome</keyword>
<dbReference type="AlphaFoldDB" id="A0A5N5RJI7"/>
<organism evidence="1 2">
    <name type="scientific">Bifidobacterium jacchi</name>
    <dbReference type="NCBI Taxonomy" id="2490545"/>
    <lineage>
        <taxon>Bacteria</taxon>
        <taxon>Bacillati</taxon>
        <taxon>Actinomycetota</taxon>
        <taxon>Actinomycetes</taxon>
        <taxon>Bifidobacteriales</taxon>
        <taxon>Bifidobacteriaceae</taxon>
        <taxon>Bifidobacterium</taxon>
    </lineage>
</organism>
<evidence type="ECO:0000313" key="1">
    <source>
        <dbReference type="EMBL" id="KAB5607486.1"/>
    </source>
</evidence>
<dbReference type="Pfam" id="PF04221">
    <property type="entry name" value="RelB"/>
    <property type="match status" value="1"/>
</dbReference>
<evidence type="ECO:0000313" key="2">
    <source>
        <dbReference type="Proteomes" id="UP000326336"/>
    </source>
</evidence>
<dbReference type="OrthoDB" id="9804867at2"/>
<sequence>MGKLVAVVDDDVKAQAAELYESMGMSLSTAVNMFLRQSLADNGIPFRPRRYEGMRLTPTEKTRRAMVEAEAKEMGIIADDSVSCDTKGSAREHLRQLREGAR</sequence>
<dbReference type="Gene3D" id="1.10.1220.10">
    <property type="entry name" value="Met repressor-like"/>
    <property type="match status" value="1"/>
</dbReference>
<dbReference type="NCBIfam" id="TIGR02384">
    <property type="entry name" value="RelB_DinJ"/>
    <property type="match status" value="1"/>
</dbReference>
<comment type="caution">
    <text evidence="1">The sequence shown here is derived from an EMBL/GenBank/DDBJ whole genome shotgun (WGS) entry which is preliminary data.</text>
</comment>
<reference evidence="1 2" key="1">
    <citation type="journal article" date="2019" name="Int. J. Syst. Evol. Microbiol.">
        <title>Bifidobacterium jacchi sp. nov., isolated from the faeces of a baby common marmoset (Callithrix jacchus).</title>
        <authorList>
            <person name="Modesto M."/>
            <person name="Watanabe K."/>
            <person name="Arita M."/>
            <person name="Satti M."/>
            <person name="Oki K."/>
            <person name="Sciavilla P."/>
            <person name="Patavino C."/>
            <person name="Camma C."/>
            <person name="Michelini S."/>
            <person name="Sgorbati B."/>
            <person name="Mattarelli P."/>
        </authorList>
    </citation>
    <scope>NUCLEOTIDE SEQUENCE [LARGE SCALE GENOMIC DNA]</scope>
    <source>
        <strain evidence="1 2">MRM 9.3</strain>
    </source>
</reference>
<dbReference type="EMBL" id="RQSP01000011">
    <property type="protein sequence ID" value="KAB5607486.1"/>
    <property type="molecule type" value="Genomic_DNA"/>
</dbReference>
<proteinExistence type="predicted"/>
<dbReference type="Proteomes" id="UP000326336">
    <property type="component" value="Unassembled WGS sequence"/>
</dbReference>
<gene>
    <name evidence="1" type="ORF">EHS19_04650</name>
</gene>
<name>A0A5N5RJI7_9BIFI</name>